<evidence type="ECO:0000313" key="2">
    <source>
        <dbReference type="EMBL" id="OGG57974.1"/>
    </source>
</evidence>
<gene>
    <name evidence="2" type="ORF">A2853_03560</name>
</gene>
<evidence type="ECO:0000256" key="1">
    <source>
        <dbReference type="SAM" id="Phobius"/>
    </source>
</evidence>
<name>A0A1F6D951_9BACT</name>
<evidence type="ECO:0000313" key="3">
    <source>
        <dbReference type="Proteomes" id="UP000177958"/>
    </source>
</evidence>
<keyword evidence="1" id="KW-0812">Transmembrane</keyword>
<dbReference type="Proteomes" id="UP000177958">
    <property type="component" value="Unassembled WGS sequence"/>
</dbReference>
<keyword evidence="1" id="KW-1133">Transmembrane helix</keyword>
<dbReference type="AlphaFoldDB" id="A0A1F6D951"/>
<comment type="caution">
    <text evidence="2">The sequence shown here is derived from an EMBL/GenBank/DDBJ whole genome shotgun (WGS) entry which is preliminary data.</text>
</comment>
<keyword evidence="1" id="KW-0472">Membrane</keyword>
<protein>
    <submittedName>
        <fullName evidence="2">Uncharacterized protein</fullName>
    </submittedName>
</protein>
<accession>A0A1F6D951</accession>
<dbReference type="EMBL" id="MFKX01000008">
    <property type="protein sequence ID" value="OGG57974.1"/>
    <property type="molecule type" value="Genomic_DNA"/>
</dbReference>
<reference evidence="2 3" key="1">
    <citation type="journal article" date="2016" name="Nat. Commun.">
        <title>Thousands of microbial genomes shed light on interconnected biogeochemical processes in an aquifer system.</title>
        <authorList>
            <person name="Anantharaman K."/>
            <person name="Brown C.T."/>
            <person name="Hug L.A."/>
            <person name="Sharon I."/>
            <person name="Castelle C.J."/>
            <person name="Probst A.J."/>
            <person name="Thomas B.C."/>
            <person name="Singh A."/>
            <person name="Wilkins M.J."/>
            <person name="Karaoz U."/>
            <person name="Brodie E.L."/>
            <person name="Williams K.H."/>
            <person name="Hubbard S.S."/>
            <person name="Banfield J.F."/>
        </authorList>
    </citation>
    <scope>NUCLEOTIDE SEQUENCE [LARGE SCALE GENOMIC DNA]</scope>
</reference>
<organism evidence="2 3">
    <name type="scientific">Candidatus Kaiserbacteria bacterium RIFCSPHIGHO2_01_FULL_55_17</name>
    <dbReference type="NCBI Taxonomy" id="1798484"/>
    <lineage>
        <taxon>Bacteria</taxon>
        <taxon>Candidatus Kaiseribacteriota</taxon>
    </lineage>
</organism>
<proteinExistence type="predicted"/>
<feature type="transmembrane region" description="Helical" evidence="1">
    <location>
        <begin position="58"/>
        <end position="78"/>
    </location>
</feature>
<sequence length="102" mass="11110">MVALTEELQKELEQAVRMQLDLESRAQARPDPVLQNQTGPSGWLVAKGFVTLQSGTNISLISIIVLCLVVTGLIYVWGMAPTPYTLQYASPETPQIPLGNSL</sequence>